<dbReference type="PANTHER" id="PTHR14239">
    <property type="entry name" value="DUDULIN-RELATED"/>
    <property type="match status" value="1"/>
</dbReference>
<sequence length="209" mass="22271">MRIGIIGAGRVGSTLATHLAGIGHEVAIANSRGPETLKDLVSRISGPIRAVTAEEAARFGQLVVVAIPYGRIDELPVAELRDKVVVDTCNYYPERDGHDPDLDEDRTTSSEKLRALTGADLIKAFNAIHWENLRDRGRPKGDPHRLAIPLSGDDEEAKAVVAGLIRDIGFNPVDAGYLGRGGRRHQPGSAAFSAELSAAEMDALVHAAA</sequence>
<dbReference type="Proteomes" id="UP000472335">
    <property type="component" value="Unassembled WGS sequence"/>
</dbReference>
<dbReference type="SUPFAM" id="SSF51735">
    <property type="entry name" value="NAD(P)-binding Rossmann-fold domains"/>
    <property type="match status" value="1"/>
</dbReference>
<organism evidence="3 4">
    <name type="scientific">Streptomyces scabichelini</name>
    <dbReference type="NCBI Taxonomy" id="2711217"/>
    <lineage>
        <taxon>Bacteria</taxon>
        <taxon>Bacillati</taxon>
        <taxon>Actinomycetota</taxon>
        <taxon>Actinomycetes</taxon>
        <taxon>Kitasatosporales</taxon>
        <taxon>Streptomycetaceae</taxon>
        <taxon>Streptomyces</taxon>
    </lineage>
</organism>
<dbReference type="GO" id="GO:0016491">
    <property type="term" value="F:oxidoreductase activity"/>
    <property type="evidence" value="ECO:0007669"/>
    <property type="project" value="UniProtKB-KW"/>
</dbReference>
<keyword evidence="4" id="KW-1185">Reference proteome</keyword>
<evidence type="ECO:0000313" key="4">
    <source>
        <dbReference type="Proteomes" id="UP000472335"/>
    </source>
</evidence>
<dbReference type="Gene3D" id="3.40.50.720">
    <property type="entry name" value="NAD(P)-binding Rossmann-like Domain"/>
    <property type="match status" value="1"/>
</dbReference>
<dbReference type="EMBL" id="JAAKZY010000119">
    <property type="protein sequence ID" value="NGO11900.1"/>
    <property type="molecule type" value="Genomic_DNA"/>
</dbReference>
<feature type="domain" description="Pyrroline-5-carboxylate reductase catalytic N-terminal" evidence="2">
    <location>
        <begin position="2"/>
        <end position="91"/>
    </location>
</feature>
<name>A0A6G4VDJ4_9ACTN</name>
<protein>
    <submittedName>
        <fullName evidence="3">NAD(P)-binding domain-containing protein</fullName>
    </submittedName>
</protein>
<reference evidence="3 4" key="1">
    <citation type="submission" date="2020-02" db="EMBL/GenBank/DDBJ databases">
        <title>Whole-genome analyses of novel actinobacteria.</title>
        <authorList>
            <person name="Sahin N."/>
            <person name="Gencbay T."/>
        </authorList>
    </citation>
    <scope>NUCLEOTIDE SEQUENCE [LARGE SCALE GENOMIC DNA]</scope>
    <source>
        <strain evidence="3 4">HC44</strain>
    </source>
</reference>
<dbReference type="InterPro" id="IPR028939">
    <property type="entry name" value="P5C_Rdtase_cat_N"/>
</dbReference>
<evidence type="ECO:0000259" key="2">
    <source>
        <dbReference type="Pfam" id="PF03807"/>
    </source>
</evidence>
<accession>A0A6G4VDJ4</accession>
<evidence type="ECO:0000256" key="1">
    <source>
        <dbReference type="ARBA" id="ARBA00023002"/>
    </source>
</evidence>
<dbReference type="Pfam" id="PF03807">
    <property type="entry name" value="F420_oxidored"/>
    <property type="match status" value="1"/>
</dbReference>
<proteinExistence type="predicted"/>
<dbReference type="PANTHER" id="PTHR14239:SF10">
    <property type="entry name" value="REDUCTASE"/>
    <property type="match status" value="1"/>
</dbReference>
<comment type="caution">
    <text evidence="3">The sequence shown here is derived from an EMBL/GenBank/DDBJ whole genome shotgun (WGS) entry which is preliminary data.</text>
</comment>
<keyword evidence="1" id="KW-0560">Oxidoreductase</keyword>
<evidence type="ECO:0000313" key="3">
    <source>
        <dbReference type="EMBL" id="NGO11900.1"/>
    </source>
</evidence>
<dbReference type="RefSeq" id="WP_165264297.1">
    <property type="nucleotide sequence ID" value="NZ_JAAKZY010000119.1"/>
</dbReference>
<dbReference type="InterPro" id="IPR036291">
    <property type="entry name" value="NAD(P)-bd_dom_sf"/>
</dbReference>
<dbReference type="InterPro" id="IPR051267">
    <property type="entry name" value="STEAP_metalloreductase"/>
</dbReference>
<dbReference type="AlphaFoldDB" id="A0A6G4VDJ4"/>
<gene>
    <name evidence="3" type="ORF">G5C60_30935</name>
</gene>